<keyword evidence="5" id="KW-0418">Kinase</keyword>
<keyword evidence="3" id="KW-0808">Transferase</keyword>
<feature type="compositionally biased region" description="Low complexity" evidence="10">
    <location>
        <begin position="188"/>
        <end position="200"/>
    </location>
</feature>
<keyword evidence="6 9" id="KW-0067">ATP-binding</keyword>
<dbReference type="PANTHER" id="PTHR43895:SF32">
    <property type="entry name" value="SERINE_THREONINE-PROTEIN KINASE CHK1"/>
    <property type="match status" value="1"/>
</dbReference>
<feature type="compositionally biased region" description="Low complexity" evidence="10">
    <location>
        <begin position="29"/>
        <end position="47"/>
    </location>
</feature>
<feature type="compositionally biased region" description="Polar residues" evidence="10">
    <location>
        <begin position="124"/>
        <end position="158"/>
    </location>
</feature>
<feature type="compositionally biased region" description="Polar residues" evidence="10">
    <location>
        <begin position="73"/>
        <end position="84"/>
    </location>
</feature>
<dbReference type="InterPro" id="IPR008271">
    <property type="entry name" value="Ser/Thr_kinase_AS"/>
</dbReference>
<comment type="catalytic activity">
    <reaction evidence="8">
        <text>L-seryl-[protein] + ATP = O-phospho-L-seryl-[protein] + ADP + H(+)</text>
        <dbReference type="Rhea" id="RHEA:17989"/>
        <dbReference type="Rhea" id="RHEA-COMP:9863"/>
        <dbReference type="Rhea" id="RHEA-COMP:11604"/>
        <dbReference type="ChEBI" id="CHEBI:15378"/>
        <dbReference type="ChEBI" id="CHEBI:29999"/>
        <dbReference type="ChEBI" id="CHEBI:30616"/>
        <dbReference type="ChEBI" id="CHEBI:83421"/>
        <dbReference type="ChEBI" id="CHEBI:456216"/>
        <dbReference type="EC" id="2.7.11.1"/>
    </reaction>
</comment>
<dbReference type="OrthoDB" id="4062651at2759"/>
<evidence type="ECO:0000256" key="1">
    <source>
        <dbReference type="ARBA" id="ARBA00012513"/>
    </source>
</evidence>
<dbReference type="InterPro" id="IPR017441">
    <property type="entry name" value="Protein_kinase_ATP_BS"/>
</dbReference>
<feature type="region of interest" description="Disordered" evidence="10">
    <location>
        <begin position="185"/>
        <end position="263"/>
    </location>
</feature>
<dbReference type="GO" id="GO:0007165">
    <property type="term" value="P:signal transduction"/>
    <property type="evidence" value="ECO:0007669"/>
    <property type="project" value="TreeGrafter"/>
</dbReference>
<name>A0A4Z1IRU8_9HELO</name>
<dbReference type="GO" id="GO:0004674">
    <property type="term" value="F:protein serine/threonine kinase activity"/>
    <property type="evidence" value="ECO:0007669"/>
    <property type="project" value="UniProtKB-KW"/>
</dbReference>
<keyword evidence="4 9" id="KW-0547">Nucleotide-binding</keyword>
<proteinExistence type="predicted"/>
<evidence type="ECO:0000256" key="4">
    <source>
        <dbReference type="ARBA" id="ARBA00022741"/>
    </source>
</evidence>
<feature type="binding site" evidence="9">
    <location>
        <position position="397"/>
    </location>
    <ligand>
        <name>ATP</name>
        <dbReference type="ChEBI" id="CHEBI:30616"/>
    </ligand>
</feature>
<evidence type="ECO:0000256" key="5">
    <source>
        <dbReference type="ARBA" id="ARBA00022777"/>
    </source>
</evidence>
<dbReference type="Gene3D" id="1.10.510.10">
    <property type="entry name" value="Transferase(Phosphotransferase) domain 1"/>
    <property type="match status" value="1"/>
</dbReference>
<dbReference type="EC" id="2.7.11.1" evidence="1"/>
<dbReference type="PANTHER" id="PTHR43895">
    <property type="entry name" value="CALCIUM/CALMODULIN-DEPENDENT PROTEIN KINASE KINASE-RELATED"/>
    <property type="match status" value="1"/>
</dbReference>
<feature type="compositionally biased region" description="Low complexity" evidence="10">
    <location>
        <begin position="217"/>
        <end position="247"/>
    </location>
</feature>
<feature type="domain" description="Protein kinase" evidence="11">
    <location>
        <begin position="368"/>
        <end position="668"/>
    </location>
</feature>
<dbReference type="SUPFAM" id="SSF56112">
    <property type="entry name" value="Protein kinase-like (PK-like)"/>
    <property type="match status" value="1"/>
</dbReference>
<dbReference type="Proteomes" id="UP000297527">
    <property type="component" value="Unassembled WGS sequence"/>
</dbReference>
<dbReference type="SMART" id="SM00220">
    <property type="entry name" value="S_TKc"/>
    <property type="match status" value="1"/>
</dbReference>
<dbReference type="EMBL" id="PQXN01000013">
    <property type="protein sequence ID" value="TGO63404.1"/>
    <property type="molecule type" value="Genomic_DNA"/>
</dbReference>
<evidence type="ECO:0000256" key="7">
    <source>
        <dbReference type="ARBA" id="ARBA00047899"/>
    </source>
</evidence>
<evidence type="ECO:0000259" key="11">
    <source>
        <dbReference type="PROSITE" id="PS50011"/>
    </source>
</evidence>
<keyword evidence="13" id="KW-1185">Reference proteome</keyword>
<evidence type="ECO:0000256" key="8">
    <source>
        <dbReference type="ARBA" id="ARBA00048679"/>
    </source>
</evidence>
<reference evidence="12 13" key="1">
    <citation type="submission" date="2017-12" db="EMBL/GenBank/DDBJ databases">
        <title>Comparative genomics of Botrytis spp.</title>
        <authorList>
            <person name="Valero-Jimenez C.A."/>
            <person name="Tapia P."/>
            <person name="Veloso J."/>
            <person name="Silva-Moreno E."/>
            <person name="Staats M."/>
            <person name="Valdes J.H."/>
            <person name="Van Kan J.A.L."/>
        </authorList>
    </citation>
    <scope>NUCLEOTIDE SEQUENCE [LARGE SCALE GENOMIC DNA]</scope>
    <source>
        <strain evidence="12 13">MUCL11595</strain>
    </source>
</reference>
<feature type="compositionally biased region" description="Polar residues" evidence="10">
    <location>
        <begin position="248"/>
        <end position="263"/>
    </location>
</feature>
<dbReference type="InterPro" id="IPR000719">
    <property type="entry name" value="Prot_kinase_dom"/>
</dbReference>
<evidence type="ECO:0000256" key="2">
    <source>
        <dbReference type="ARBA" id="ARBA00022527"/>
    </source>
</evidence>
<organism evidence="12 13">
    <name type="scientific">Botryotinia convoluta</name>
    <dbReference type="NCBI Taxonomy" id="54673"/>
    <lineage>
        <taxon>Eukaryota</taxon>
        <taxon>Fungi</taxon>
        <taxon>Dikarya</taxon>
        <taxon>Ascomycota</taxon>
        <taxon>Pezizomycotina</taxon>
        <taxon>Leotiomycetes</taxon>
        <taxon>Helotiales</taxon>
        <taxon>Sclerotiniaceae</taxon>
        <taxon>Botryotinia</taxon>
    </lineage>
</organism>
<evidence type="ECO:0000256" key="10">
    <source>
        <dbReference type="SAM" id="MobiDB-lite"/>
    </source>
</evidence>
<dbReference type="GO" id="GO:0005524">
    <property type="term" value="F:ATP binding"/>
    <property type="evidence" value="ECO:0007669"/>
    <property type="project" value="UniProtKB-UniRule"/>
</dbReference>
<comment type="catalytic activity">
    <reaction evidence="7">
        <text>L-threonyl-[protein] + ATP = O-phospho-L-threonyl-[protein] + ADP + H(+)</text>
        <dbReference type="Rhea" id="RHEA:46608"/>
        <dbReference type="Rhea" id="RHEA-COMP:11060"/>
        <dbReference type="Rhea" id="RHEA-COMP:11605"/>
        <dbReference type="ChEBI" id="CHEBI:15378"/>
        <dbReference type="ChEBI" id="CHEBI:30013"/>
        <dbReference type="ChEBI" id="CHEBI:30616"/>
        <dbReference type="ChEBI" id="CHEBI:61977"/>
        <dbReference type="ChEBI" id="CHEBI:456216"/>
        <dbReference type="EC" id="2.7.11.1"/>
    </reaction>
</comment>
<evidence type="ECO:0000256" key="6">
    <source>
        <dbReference type="ARBA" id="ARBA00022840"/>
    </source>
</evidence>
<evidence type="ECO:0000313" key="13">
    <source>
        <dbReference type="Proteomes" id="UP000297527"/>
    </source>
</evidence>
<gene>
    <name evidence="12" type="ORF">BCON_0013g00500</name>
</gene>
<sequence length="727" mass="80978">MAASTLPLSHPTLSSTFPNISNQLHHPSQIESNSASAESSRPSSIDSRQVDSIPEEYEYETSSEAVNEPVTPTEFQNSHQNPHQNPKVLTGSEITHDLIRKLPPSSIQLPTIVNTIATPPPRSIGQTPFSSPQSIRGNTDLTSTPTPLSKRPTFTTKDSGLRGKVSKFFKRSNSQIRTLSTTVLNDQTNLTNPTTLKNNNGSDPMLGKEHRRMSIGRASTSTTAFTSRTNTPPSPSTPSETQSSQENLFSNIRPSENLNMTKKQRSSTGLSMSLMNVFQNHGPKIAFDTSAIEEKSKAPQRATSVDWDLNNGFATEGVQQMLREPWAMPAETGIGLKSRRMSMSLPDDLLVDVVELDEEYHQQTTFIGRRGKQVGKGATAHVKLVVKNGTSDIFAVKEFRGKSTTEKEEDYEKKVKSEYSIAKAARHPNIVQTFRLCTHNGRWNHVMEYCEQGDLFSLINQKYLSKEDHLKDRQCLFKQLIQGIQFLHSNGIAHRDIKPENLLITKDSKLKITDFGVSEVFAGLHPGFRAARGQCGKDMTETRLCASGICGSPPYIAPEVLEKQGEYDPRPLDVWSAAIVMLCMTANGCLWERAKPNTSNLYDELVRGWDKWNGKHNDCSITDSDYPHVSFFDKHINPPALRRILLTMLNPDPKQRASIADVAKNRWMKNVECCQIDSYDEPTTIIDASKCSGLGNRSLNRVVGHNHLPPKEHHGHKLVRLPGSTDM</sequence>
<dbReference type="PROSITE" id="PS00108">
    <property type="entry name" value="PROTEIN_KINASE_ST"/>
    <property type="match status" value="1"/>
</dbReference>
<evidence type="ECO:0000313" key="12">
    <source>
        <dbReference type="EMBL" id="TGO63404.1"/>
    </source>
</evidence>
<feature type="region of interest" description="Disordered" evidence="10">
    <location>
        <begin position="706"/>
        <end position="727"/>
    </location>
</feature>
<accession>A0A4Z1IRU8</accession>
<protein>
    <recommendedName>
        <fullName evidence="1">non-specific serine/threonine protein kinase</fullName>
        <ecNumber evidence="1">2.7.11.1</ecNumber>
    </recommendedName>
</protein>
<evidence type="ECO:0000256" key="9">
    <source>
        <dbReference type="PROSITE-ProRule" id="PRU10141"/>
    </source>
</evidence>
<dbReference type="Pfam" id="PF00069">
    <property type="entry name" value="Pkinase"/>
    <property type="match status" value="1"/>
</dbReference>
<dbReference type="PROSITE" id="PS00107">
    <property type="entry name" value="PROTEIN_KINASE_ATP"/>
    <property type="match status" value="1"/>
</dbReference>
<evidence type="ECO:0000256" key="3">
    <source>
        <dbReference type="ARBA" id="ARBA00022679"/>
    </source>
</evidence>
<feature type="compositionally biased region" description="Low complexity" evidence="10">
    <location>
        <begin position="1"/>
        <end position="18"/>
    </location>
</feature>
<dbReference type="FunFam" id="1.10.510.10:FF:001000">
    <property type="entry name" value="Serine/threonine protein kinase"/>
    <property type="match status" value="1"/>
</dbReference>
<feature type="region of interest" description="Disordered" evidence="10">
    <location>
        <begin position="1"/>
        <end position="89"/>
    </location>
</feature>
<keyword evidence="2" id="KW-0723">Serine/threonine-protein kinase</keyword>
<comment type="caution">
    <text evidence="12">The sequence shown here is derived from an EMBL/GenBank/DDBJ whole genome shotgun (WGS) entry which is preliminary data.</text>
</comment>
<dbReference type="AlphaFoldDB" id="A0A4Z1IRU8"/>
<dbReference type="PROSITE" id="PS50011">
    <property type="entry name" value="PROTEIN_KINASE_DOM"/>
    <property type="match status" value="1"/>
</dbReference>
<dbReference type="InterPro" id="IPR011009">
    <property type="entry name" value="Kinase-like_dom_sf"/>
</dbReference>
<feature type="region of interest" description="Disordered" evidence="10">
    <location>
        <begin position="117"/>
        <end position="159"/>
    </location>
</feature>